<keyword evidence="2" id="KW-1185">Reference proteome</keyword>
<dbReference type="EMBL" id="JAACXV010000261">
    <property type="protein sequence ID" value="KAF7281059.1"/>
    <property type="molecule type" value="Genomic_DNA"/>
</dbReference>
<accession>A0A834IJM9</accession>
<evidence type="ECO:0000313" key="1">
    <source>
        <dbReference type="EMBL" id="KAF7281059.1"/>
    </source>
</evidence>
<gene>
    <name evidence="1" type="ORF">GWI33_005196</name>
</gene>
<proteinExistence type="predicted"/>
<comment type="caution">
    <text evidence="1">The sequence shown here is derived from an EMBL/GenBank/DDBJ whole genome shotgun (WGS) entry which is preliminary data.</text>
</comment>
<protein>
    <submittedName>
        <fullName evidence="1">Uncharacterized protein</fullName>
    </submittedName>
</protein>
<organism evidence="1 2">
    <name type="scientific">Rhynchophorus ferrugineus</name>
    <name type="common">Red palm weevil</name>
    <name type="synonym">Curculio ferrugineus</name>
    <dbReference type="NCBI Taxonomy" id="354439"/>
    <lineage>
        <taxon>Eukaryota</taxon>
        <taxon>Metazoa</taxon>
        <taxon>Ecdysozoa</taxon>
        <taxon>Arthropoda</taxon>
        <taxon>Hexapoda</taxon>
        <taxon>Insecta</taxon>
        <taxon>Pterygota</taxon>
        <taxon>Neoptera</taxon>
        <taxon>Endopterygota</taxon>
        <taxon>Coleoptera</taxon>
        <taxon>Polyphaga</taxon>
        <taxon>Cucujiformia</taxon>
        <taxon>Curculionidae</taxon>
        <taxon>Dryophthorinae</taxon>
        <taxon>Rhynchophorus</taxon>
    </lineage>
</organism>
<sequence>MDRRSILSCIVRHTTLVAKNRRRPWWGGRIGAGGAPAVCDLPNVLATPLRPECGDSGRRNRTYRARVSRISHIELLPTSSPSTLYRSAILSSTATLALVPEKFFIHSRFFVAYNFFNQYIRKGKAHLSIKRFTLFF</sequence>
<evidence type="ECO:0000313" key="2">
    <source>
        <dbReference type="Proteomes" id="UP000625711"/>
    </source>
</evidence>
<name>A0A834IJM9_RHYFE</name>
<dbReference type="Proteomes" id="UP000625711">
    <property type="component" value="Unassembled WGS sequence"/>
</dbReference>
<dbReference type="AlphaFoldDB" id="A0A834IJM9"/>
<reference evidence="1" key="1">
    <citation type="submission" date="2020-08" db="EMBL/GenBank/DDBJ databases">
        <title>Genome sequencing and assembly of the red palm weevil Rhynchophorus ferrugineus.</title>
        <authorList>
            <person name="Dias G.B."/>
            <person name="Bergman C.M."/>
            <person name="Manee M."/>
        </authorList>
    </citation>
    <scope>NUCLEOTIDE SEQUENCE</scope>
    <source>
        <strain evidence="1">AA-2017</strain>
        <tissue evidence="1">Whole larva</tissue>
    </source>
</reference>